<proteinExistence type="predicted"/>
<dbReference type="EMBL" id="HACG01002500">
    <property type="protein sequence ID" value="CEK49365.1"/>
    <property type="molecule type" value="Transcribed_RNA"/>
</dbReference>
<accession>A0A0B6Y1F6</accession>
<sequence length="90" mass="10441">NKTIVNLSKYSNKTPKFIKMKPINLFKHSKGYIYKKNHTSAINAEYKHIRTILTSGNQILETFHNSKFDIDKINKSSVQTGQNKLTSKER</sequence>
<protein>
    <submittedName>
        <fullName evidence="1">Uncharacterized protein</fullName>
    </submittedName>
</protein>
<evidence type="ECO:0000313" key="1">
    <source>
        <dbReference type="EMBL" id="CEK49365.1"/>
    </source>
</evidence>
<organism evidence="1">
    <name type="scientific">Arion vulgaris</name>
    <dbReference type="NCBI Taxonomy" id="1028688"/>
    <lineage>
        <taxon>Eukaryota</taxon>
        <taxon>Metazoa</taxon>
        <taxon>Spiralia</taxon>
        <taxon>Lophotrochozoa</taxon>
        <taxon>Mollusca</taxon>
        <taxon>Gastropoda</taxon>
        <taxon>Heterobranchia</taxon>
        <taxon>Euthyneura</taxon>
        <taxon>Panpulmonata</taxon>
        <taxon>Eupulmonata</taxon>
        <taxon>Stylommatophora</taxon>
        <taxon>Helicina</taxon>
        <taxon>Arionoidea</taxon>
        <taxon>Arionidae</taxon>
        <taxon>Arion</taxon>
    </lineage>
</organism>
<dbReference type="AlphaFoldDB" id="A0A0B6Y1F6"/>
<name>A0A0B6Y1F6_9EUPU</name>
<gene>
    <name evidence="1" type="primary">ORF7472</name>
</gene>
<reference evidence="1" key="1">
    <citation type="submission" date="2014-12" db="EMBL/GenBank/DDBJ databases">
        <title>Insight into the proteome of Arion vulgaris.</title>
        <authorList>
            <person name="Aradska J."/>
            <person name="Bulat T."/>
            <person name="Smidak R."/>
            <person name="Sarate P."/>
            <person name="Gangsoo J."/>
            <person name="Sialana F."/>
            <person name="Bilban M."/>
            <person name="Lubec G."/>
        </authorList>
    </citation>
    <scope>NUCLEOTIDE SEQUENCE</scope>
    <source>
        <tissue evidence="1">Skin</tissue>
    </source>
</reference>
<feature type="non-terminal residue" evidence="1">
    <location>
        <position position="1"/>
    </location>
</feature>